<dbReference type="EMBL" id="JAHDVG010000465">
    <property type="protein sequence ID" value="KAH1184007.1"/>
    <property type="molecule type" value="Genomic_DNA"/>
</dbReference>
<proteinExistence type="predicted"/>
<protein>
    <recommendedName>
        <fullName evidence="3">Testis expressed 47</fullName>
    </recommendedName>
</protein>
<keyword evidence="2" id="KW-1185">Reference proteome</keyword>
<organism evidence="1 2">
    <name type="scientific">Mauremys mutica</name>
    <name type="common">yellowpond turtle</name>
    <dbReference type="NCBI Taxonomy" id="74926"/>
    <lineage>
        <taxon>Eukaryota</taxon>
        <taxon>Metazoa</taxon>
        <taxon>Chordata</taxon>
        <taxon>Craniata</taxon>
        <taxon>Vertebrata</taxon>
        <taxon>Euteleostomi</taxon>
        <taxon>Archelosauria</taxon>
        <taxon>Testudinata</taxon>
        <taxon>Testudines</taxon>
        <taxon>Cryptodira</taxon>
        <taxon>Durocryptodira</taxon>
        <taxon>Testudinoidea</taxon>
        <taxon>Geoemydidae</taxon>
        <taxon>Geoemydinae</taxon>
        <taxon>Mauremys</taxon>
    </lineage>
</organism>
<evidence type="ECO:0000313" key="1">
    <source>
        <dbReference type="EMBL" id="KAH1184007.1"/>
    </source>
</evidence>
<reference evidence="1" key="1">
    <citation type="submission" date="2021-09" db="EMBL/GenBank/DDBJ databases">
        <title>The genome of Mauremys mutica provides insights into the evolution of semi-aquatic lifestyle.</title>
        <authorList>
            <person name="Gong S."/>
            <person name="Gao Y."/>
        </authorList>
    </citation>
    <scope>NUCLEOTIDE SEQUENCE</scope>
    <source>
        <strain evidence="1">MM-2020</strain>
        <tissue evidence="1">Muscle</tissue>
    </source>
</reference>
<comment type="caution">
    <text evidence="1">The sequence shown here is derived from an EMBL/GenBank/DDBJ whole genome shotgun (WGS) entry which is preliminary data.</text>
</comment>
<name>A0A9D3XQJ9_9SAUR</name>
<dbReference type="PANTHER" id="PTHR34035">
    <property type="entry name" value="TESTIS-EXPRESSED PROTEIN 47"/>
    <property type="match status" value="1"/>
</dbReference>
<sequence>MAGAHPSRRRVSGRAESLVPAQLLRSNLLGALEEKRRLQLKKFLLHRLFFVAKLSERADRRDITGYHERLFQNILKYHLGEPVSGLLLLYPSSILHILETSSGTLYQILQDLASLQKQGSSALLQEIKILVVSHNIPTRLFLQWYVTMVTLPVTYLEDVTQSQSTEEVVTECLTLLLKLGTYLSKTFKVSSKGLGDNLHTLVPELLIPAETINYLFKAREFMSPEAFLKMYNNPLQPAMASETVWPTPCHLYP</sequence>
<dbReference type="Proteomes" id="UP000827986">
    <property type="component" value="Unassembled WGS sequence"/>
</dbReference>
<accession>A0A9D3XQJ9</accession>
<dbReference type="OrthoDB" id="548795at2759"/>
<evidence type="ECO:0000313" key="2">
    <source>
        <dbReference type="Proteomes" id="UP000827986"/>
    </source>
</evidence>
<dbReference type="Pfam" id="PF24787">
    <property type="entry name" value="TEX47"/>
    <property type="match status" value="1"/>
</dbReference>
<dbReference type="InterPro" id="IPR055308">
    <property type="entry name" value="TEX47-like"/>
</dbReference>
<evidence type="ECO:0008006" key="3">
    <source>
        <dbReference type="Google" id="ProtNLM"/>
    </source>
</evidence>
<dbReference type="PANTHER" id="PTHR34035:SF1">
    <property type="entry name" value="TESTIS-EXPRESSED PROTEIN 47"/>
    <property type="match status" value="1"/>
</dbReference>
<dbReference type="AlphaFoldDB" id="A0A9D3XQJ9"/>
<gene>
    <name evidence="1" type="ORF">KIL84_014623</name>
</gene>